<proteinExistence type="predicted"/>
<dbReference type="NCBIfam" id="TIGR00540">
    <property type="entry name" value="TPR_hemY_coli"/>
    <property type="match status" value="1"/>
</dbReference>
<dbReference type="GO" id="GO:0006779">
    <property type="term" value="P:porphyrin-containing compound biosynthetic process"/>
    <property type="evidence" value="ECO:0007669"/>
    <property type="project" value="UniProtKB-KW"/>
</dbReference>
<dbReference type="Proteomes" id="UP000477651">
    <property type="component" value="Unassembled WGS sequence"/>
</dbReference>
<dbReference type="InterPro" id="IPR005254">
    <property type="entry name" value="Heme_biosyn_assoc_TPR_pro"/>
</dbReference>
<evidence type="ECO:0000256" key="5">
    <source>
        <dbReference type="ARBA" id="ARBA00022519"/>
    </source>
</evidence>
<keyword evidence="6 11" id="KW-0812">Transmembrane</keyword>
<dbReference type="GO" id="GO:0005886">
    <property type="term" value="C:plasma membrane"/>
    <property type="evidence" value="ECO:0007669"/>
    <property type="project" value="UniProtKB-SubCell"/>
</dbReference>
<evidence type="ECO:0000313" key="14">
    <source>
        <dbReference type="Proteomes" id="UP000477651"/>
    </source>
</evidence>
<evidence type="ECO:0000256" key="3">
    <source>
        <dbReference type="ARBA" id="ARBA00004744"/>
    </source>
</evidence>
<name>A0A6L9Y7X1_9BURK</name>
<comment type="function">
    <text evidence="1">Involved in a late step of protoheme IX synthesis.</text>
</comment>
<keyword evidence="14" id="KW-1185">Reference proteome</keyword>
<evidence type="ECO:0000256" key="1">
    <source>
        <dbReference type="ARBA" id="ARBA00002962"/>
    </source>
</evidence>
<evidence type="ECO:0000256" key="11">
    <source>
        <dbReference type="SAM" id="Phobius"/>
    </source>
</evidence>
<keyword evidence="8 11" id="KW-0472">Membrane</keyword>
<dbReference type="InterPro" id="IPR011990">
    <property type="entry name" value="TPR-like_helical_dom_sf"/>
</dbReference>
<evidence type="ECO:0000256" key="7">
    <source>
        <dbReference type="ARBA" id="ARBA00022989"/>
    </source>
</evidence>
<feature type="domain" description="HemY N-terminal" evidence="12">
    <location>
        <begin position="28"/>
        <end position="133"/>
    </location>
</feature>
<feature type="transmembrane region" description="Helical" evidence="11">
    <location>
        <begin position="39"/>
        <end position="59"/>
    </location>
</feature>
<feature type="coiled-coil region" evidence="10">
    <location>
        <begin position="140"/>
        <end position="167"/>
    </location>
</feature>
<evidence type="ECO:0000313" key="13">
    <source>
        <dbReference type="EMBL" id="NEN76285.1"/>
    </source>
</evidence>
<keyword evidence="4" id="KW-1003">Cell membrane</keyword>
<accession>A0A6L9Y7X1</accession>
<gene>
    <name evidence="13" type="ORF">F9B74_08115</name>
</gene>
<dbReference type="RefSeq" id="WP_163764737.1">
    <property type="nucleotide sequence ID" value="NZ_JAAGYR010000015.1"/>
</dbReference>
<evidence type="ECO:0000256" key="4">
    <source>
        <dbReference type="ARBA" id="ARBA00022475"/>
    </source>
</evidence>
<organism evidence="13 14">
    <name type="scientific">Pelistega ratti</name>
    <dbReference type="NCBI Taxonomy" id="2652177"/>
    <lineage>
        <taxon>Bacteria</taxon>
        <taxon>Pseudomonadati</taxon>
        <taxon>Pseudomonadota</taxon>
        <taxon>Betaproteobacteria</taxon>
        <taxon>Burkholderiales</taxon>
        <taxon>Alcaligenaceae</taxon>
        <taxon>Pelistega</taxon>
    </lineage>
</organism>
<evidence type="ECO:0000256" key="6">
    <source>
        <dbReference type="ARBA" id="ARBA00022692"/>
    </source>
</evidence>
<evidence type="ECO:0000256" key="9">
    <source>
        <dbReference type="ARBA" id="ARBA00023244"/>
    </source>
</evidence>
<comment type="pathway">
    <text evidence="3">Porphyrin-containing compound metabolism; protoheme biosynthesis.</text>
</comment>
<dbReference type="EMBL" id="JAAGYR010000015">
    <property type="protein sequence ID" value="NEN76285.1"/>
    <property type="molecule type" value="Genomic_DNA"/>
</dbReference>
<comment type="subcellular location">
    <subcellularLocation>
        <location evidence="2">Cell inner membrane</location>
        <topology evidence="2">Multi-pass membrane protein</topology>
    </subcellularLocation>
</comment>
<keyword evidence="7 11" id="KW-1133">Transmembrane helix</keyword>
<dbReference type="GO" id="GO:0042168">
    <property type="term" value="P:heme metabolic process"/>
    <property type="evidence" value="ECO:0007669"/>
    <property type="project" value="InterPro"/>
</dbReference>
<dbReference type="Pfam" id="PF07219">
    <property type="entry name" value="HemY_N"/>
    <property type="match status" value="1"/>
</dbReference>
<reference evidence="13 14" key="1">
    <citation type="submission" date="2020-02" db="EMBL/GenBank/DDBJ databases">
        <title>Pelistega sp. NLN82 were isolated from wild rodents of the Hainan Island.</title>
        <authorList>
            <person name="Niu N."/>
            <person name="Zhou J."/>
        </authorList>
    </citation>
    <scope>NUCLEOTIDE SEQUENCE [LARGE SCALE GENOMIC DNA]</scope>
    <source>
        <strain evidence="13 14">NLN82</strain>
    </source>
</reference>
<dbReference type="SUPFAM" id="SSF48452">
    <property type="entry name" value="TPR-like"/>
    <property type="match status" value="2"/>
</dbReference>
<keyword evidence="10" id="KW-0175">Coiled coil</keyword>
<comment type="caution">
    <text evidence="13">The sequence shown here is derived from an EMBL/GenBank/DDBJ whole genome shotgun (WGS) entry which is preliminary data.</text>
</comment>
<protein>
    <submittedName>
        <fullName evidence="13">Heme biosynthesis protein HemY</fullName>
    </submittedName>
</protein>
<evidence type="ECO:0000256" key="10">
    <source>
        <dbReference type="SAM" id="Coils"/>
    </source>
</evidence>
<keyword evidence="5" id="KW-0997">Cell inner membrane</keyword>
<dbReference type="InterPro" id="IPR010817">
    <property type="entry name" value="HemY_N"/>
</dbReference>
<dbReference type="Gene3D" id="1.25.40.10">
    <property type="entry name" value="Tetratricopeptide repeat domain"/>
    <property type="match status" value="2"/>
</dbReference>
<evidence type="ECO:0000259" key="12">
    <source>
        <dbReference type="Pfam" id="PF07219"/>
    </source>
</evidence>
<keyword evidence="9" id="KW-0627">Porphyrin biosynthesis</keyword>
<dbReference type="UniPathway" id="UPA00252"/>
<evidence type="ECO:0000256" key="8">
    <source>
        <dbReference type="ARBA" id="ARBA00023136"/>
    </source>
</evidence>
<evidence type="ECO:0000256" key="2">
    <source>
        <dbReference type="ARBA" id="ARBA00004429"/>
    </source>
</evidence>
<dbReference type="AlphaFoldDB" id="A0A6L9Y7X1"/>
<sequence>MRSLIKLLILFGLAILAVLLLKNNHDVVMIITGDERRTMSLLTAVMLLLIIFAIFYIVLRLIAKVLHLPLAFSNWSEKRHEHKDIALLEQGWTDFLEGRSQQAEKHLLRLIKHTHHDKRQVLASMAAARVTHDLGNTHKRDELLAQARRISKSNQRLEAAVATIQAELLLEEGQSAAALAHLDFVEKVGQKSVHLQELMLRAYRQTGQTLKMFDIARQLHRKKILTDEEVQTLLVHYGPIYIANTSYKEAISFYQSLAREEKATTQIAMAMALRYESAEEYRKAGEVLELSLNTKIDNTILLHYAKSPEKEVGERLSFAQQLLKSNENNSNLLTALGQLCLMQKLWGQADRYLTKSLSLTENPRTYALLGILNDRQGKLQEAIRYWRLASNSFVLLDKNEEKVLVAADTSNDPAPPDVKSLAHPDEHLLVNQVEFAHDVIQEQKAPDEAFFDSAPLPGVNHQTPKI</sequence>